<name>I4DAV6_DESAJ</name>
<protein>
    <submittedName>
        <fullName evidence="2">Uncharacterized protein</fullName>
    </submittedName>
</protein>
<keyword evidence="1" id="KW-0472">Membrane</keyword>
<organism evidence="2 3">
    <name type="scientific">Desulfosporosinus acidiphilus (strain DSM 22704 / JCM 16185 / SJ4)</name>
    <dbReference type="NCBI Taxonomy" id="646529"/>
    <lineage>
        <taxon>Bacteria</taxon>
        <taxon>Bacillati</taxon>
        <taxon>Bacillota</taxon>
        <taxon>Clostridia</taxon>
        <taxon>Eubacteriales</taxon>
        <taxon>Desulfitobacteriaceae</taxon>
        <taxon>Desulfosporosinus</taxon>
    </lineage>
</organism>
<reference evidence="2 3" key="1">
    <citation type="journal article" date="2012" name="J. Bacteriol.">
        <title>Complete genome sequences of Desulfosporosinus orientis DSM765T, Desulfosporosinus youngiae DSM17734T, Desulfosporosinus meridiei DSM13257T, and Desulfosporosinus acidiphilus DSM22704T.</title>
        <authorList>
            <person name="Pester M."/>
            <person name="Brambilla E."/>
            <person name="Alazard D."/>
            <person name="Rattei T."/>
            <person name="Weinmaier T."/>
            <person name="Han J."/>
            <person name="Lucas S."/>
            <person name="Lapidus A."/>
            <person name="Cheng J.F."/>
            <person name="Goodwin L."/>
            <person name="Pitluck S."/>
            <person name="Peters L."/>
            <person name="Ovchinnikova G."/>
            <person name="Teshima H."/>
            <person name="Detter J.C."/>
            <person name="Han C.S."/>
            <person name="Tapia R."/>
            <person name="Land M.L."/>
            <person name="Hauser L."/>
            <person name="Kyrpides N.C."/>
            <person name="Ivanova N.N."/>
            <person name="Pagani I."/>
            <person name="Huntmann M."/>
            <person name="Wei C.L."/>
            <person name="Davenport K.W."/>
            <person name="Daligault H."/>
            <person name="Chain P.S."/>
            <person name="Chen A."/>
            <person name="Mavromatis K."/>
            <person name="Markowitz V."/>
            <person name="Szeto E."/>
            <person name="Mikhailova N."/>
            <person name="Pati A."/>
            <person name="Wagner M."/>
            <person name="Woyke T."/>
            <person name="Ollivier B."/>
            <person name="Klenk H.P."/>
            <person name="Spring S."/>
            <person name="Loy A."/>
        </authorList>
    </citation>
    <scope>NUCLEOTIDE SEQUENCE [LARGE SCALE GENOMIC DNA]</scope>
    <source>
        <strain evidence="3">DSM 22704 / JCM 16185 / SJ4</strain>
    </source>
</reference>
<accession>I4DAV6</accession>
<gene>
    <name evidence="2" type="ordered locus">Desaci_4067</name>
</gene>
<proteinExistence type="predicted"/>
<keyword evidence="3" id="KW-1185">Reference proteome</keyword>
<keyword evidence="1" id="KW-1133">Transmembrane helix</keyword>
<dbReference type="KEGG" id="dai:Desaci_4067"/>
<evidence type="ECO:0000313" key="3">
    <source>
        <dbReference type="Proteomes" id="UP000002892"/>
    </source>
</evidence>
<keyword evidence="1" id="KW-0812">Transmembrane</keyword>
<dbReference type="AlphaFoldDB" id="I4DAV6"/>
<dbReference type="Proteomes" id="UP000002892">
    <property type="component" value="Chromosome"/>
</dbReference>
<dbReference type="HOGENOM" id="CLU_1010927_0_0_9"/>
<evidence type="ECO:0000313" key="2">
    <source>
        <dbReference type="EMBL" id="AFM42930.1"/>
    </source>
</evidence>
<dbReference type="STRING" id="646529.Desaci_4067"/>
<feature type="transmembrane region" description="Helical" evidence="1">
    <location>
        <begin position="25"/>
        <end position="44"/>
    </location>
</feature>
<feature type="transmembrane region" description="Helical" evidence="1">
    <location>
        <begin position="50"/>
        <end position="69"/>
    </location>
</feature>
<sequence length="275" mass="31224">MQWQEPPSIDLDATIDAHVIGRVTVIQFVIVVIITIPSIFLSFIVLQLPFFIASFVTLLLPAGTFFFFYNDGPRELKILSGYYKRKRTPEAGYSMPGAYDFESFGTMNPLVAVPDYVLVHATITLQPVSLLGESEESRLKIALERLTRAAAKANVLLDWFMSHELYRPIVPPESNSLLQDRNRYWMETGTHRFQTPLVIRLAAKTQDLDEAWRIAEQVRRGYESAGGEGWEWASCQLIGQMTIDQLDPGAAWRRYVNQFNTSNSNPADKRKEGMG</sequence>
<dbReference type="EMBL" id="CP003639">
    <property type="protein sequence ID" value="AFM42930.1"/>
    <property type="molecule type" value="Genomic_DNA"/>
</dbReference>
<evidence type="ECO:0000256" key="1">
    <source>
        <dbReference type="SAM" id="Phobius"/>
    </source>
</evidence>